<keyword evidence="14" id="KW-1185">Reference proteome</keyword>
<keyword evidence="4 10" id="KW-0547">Nucleotide-binding</keyword>
<dbReference type="AlphaFoldDB" id="A0ABD1MCL0"/>
<dbReference type="GO" id="GO:0016887">
    <property type="term" value="F:ATP hydrolysis activity"/>
    <property type="evidence" value="ECO:0007669"/>
    <property type="project" value="UniProtKB-UniRule"/>
</dbReference>
<keyword evidence="5 10" id="KW-0067">ATP-binding</keyword>
<dbReference type="Gene3D" id="1.10.8.1070">
    <property type="match status" value="1"/>
</dbReference>
<dbReference type="FunFam" id="1.10.8.1070:FF:000001">
    <property type="entry name" value="Ribulose bisphosphate carboxylase/oxygenase activase, chloroplastic"/>
    <property type="match status" value="1"/>
</dbReference>
<keyword evidence="2 10" id="KW-0150">Chloroplast</keyword>
<evidence type="ECO:0000259" key="11">
    <source>
        <dbReference type="Pfam" id="PF00004"/>
    </source>
</evidence>
<dbReference type="PANTHER" id="PTHR32429">
    <property type="match status" value="1"/>
</dbReference>
<dbReference type="InterPro" id="IPR048571">
    <property type="entry name" value="RuBisCO_activase_AAA_helical"/>
</dbReference>
<dbReference type="Gene3D" id="3.40.50.300">
    <property type="entry name" value="P-loop containing nucleotide triphosphate hydrolases"/>
    <property type="match status" value="1"/>
</dbReference>
<comment type="similarity">
    <text evidence="8 10">Belongs to the RuBisCO activase family.</text>
</comment>
<feature type="domain" description="Ribulose bisphosphate carboxylase/oxygenase activase AAA helical" evidence="12">
    <location>
        <begin position="304"/>
        <end position="399"/>
    </location>
</feature>
<proteinExistence type="inferred from homology"/>
<dbReference type="Pfam" id="PF21228">
    <property type="entry name" value="RuBisCO_activase_AAA_helical"/>
    <property type="match status" value="1"/>
</dbReference>
<protein>
    <recommendedName>
        <fullName evidence="9 10">Ribulose bisphosphate carboxylase/oxygenase activase, chloroplastic</fullName>
        <shortName evidence="10">RA</shortName>
        <shortName evidence="10">RuBisCO activase</shortName>
    </recommendedName>
</protein>
<comment type="subcellular location">
    <subcellularLocation>
        <location evidence="1 10">Plastid</location>
        <location evidence="1 10">Chloroplast stroma</location>
    </subcellularLocation>
</comment>
<dbReference type="PANTHER" id="PTHR32429:SF35">
    <property type="entry name" value="RIBULOSE BISPHOSPHATE CARBOXYLASE_OXYGENASE ACTIVASE, CHLOROPLASTIC"/>
    <property type="match status" value="1"/>
</dbReference>
<sequence length="430" mass="47293">MAASVSTVGAVNRTLLNLNGAGAGASAPSSAFFGSSLKKVIASRVSNNKVSSGSFKIVAAEKEIEETQQTDKDRWRGLAYDISDDQQDITRGKGMVDPLFQAPMDTGTHYAVMSSYEYLSTGLRQYMDNNMEGFYIAPAFMDKLVVHITKNFMTLPNIKACKGQGKSFQCELVFAKMGINPIMMSAGELESGNAGEPAKLIRQRYREAADIIKKGKMCALFINDLDAGAGRMGGTTQYTVNNQMVNATLMNIADNPTNVQLPGMYNKEENPRVPIIVTGNDFSTLYAPLIRDGRMEKFYWAPTREDRIGVCTGIFRSDSVPPEDIVKLVDTFPGQSIDFFGALRARVYDDEVRKWISGIGVDGVGKRLVNSKEGPPTFEQPKMNLDKLLQYGNMLVQEQENVKRVQLADKYLNEAALGNANEDAIKRGAF</sequence>
<dbReference type="GO" id="GO:0046863">
    <property type="term" value="F:ribulose-1,5-bisphosphate carboxylase/oxygenase activator activity"/>
    <property type="evidence" value="ECO:0007669"/>
    <property type="project" value="UniProtKB-UniRule"/>
</dbReference>
<organism evidence="13 14">
    <name type="scientific">Flemingia macrophylla</name>
    <dbReference type="NCBI Taxonomy" id="520843"/>
    <lineage>
        <taxon>Eukaryota</taxon>
        <taxon>Viridiplantae</taxon>
        <taxon>Streptophyta</taxon>
        <taxon>Embryophyta</taxon>
        <taxon>Tracheophyta</taxon>
        <taxon>Spermatophyta</taxon>
        <taxon>Magnoliopsida</taxon>
        <taxon>eudicotyledons</taxon>
        <taxon>Gunneridae</taxon>
        <taxon>Pentapetalae</taxon>
        <taxon>rosids</taxon>
        <taxon>fabids</taxon>
        <taxon>Fabales</taxon>
        <taxon>Fabaceae</taxon>
        <taxon>Papilionoideae</taxon>
        <taxon>50 kb inversion clade</taxon>
        <taxon>NPAAA clade</taxon>
        <taxon>indigoferoid/millettioid clade</taxon>
        <taxon>Phaseoleae</taxon>
        <taxon>Flemingia</taxon>
    </lineage>
</organism>
<feature type="domain" description="ATPase AAA-type core" evidence="11">
    <location>
        <begin position="162"/>
        <end position="301"/>
    </location>
</feature>
<dbReference type="Proteomes" id="UP001603857">
    <property type="component" value="Unassembled WGS sequence"/>
</dbReference>
<evidence type="ECO:0000256" key="8">
    <source>
        <dbReference type="ARBA" id="ARBA00025781"/>
    </source>
</evidence>
<evidence type="ECO:0000256" key="4">
    <source>
        <dbReference type="ARBA" id="ARBA00022741"/>
    </source>
</evidence>
<evidence type="ECO:0000256" key="9">
    <source>
        <dbReference type="ARBA" id="ARBA00070368"/>
    </source>
</evidence>
<keyword evidence="3 10" id="KW-0934">Plastid</keyword>
<name>A0ABD1MCL0_9FABA</name>
<evidence type="ECO:0000256" key="3">
    <source>
        <dbReference type="ARBA" id="ARBA00022640"/>
    </source>
</evidence>
<evidence type="ECO:0000313" key="14">
    <source>
        <dbReference type="Proteomes" id="UP001603857"/>
    </source>
</evidence>
<evidence type="ECO:0000256" key="2">
    <source>
        <dbReference type="ARBA" id="ARBA00022528"/>
    </source>
</evidence>
<keyword evidence="6" id="KW-0809">Transit peptide</keyword>
<gene>
    <name evidence="13" type="ORF">Fmac_014486</name>
</gene>
<dbReference type="InterPro" id="IPR044960">
    <property type="entry name" value="RCA-like"/>
</dbReference>
<dbReference type="SUPFAM" id="SSF52540">
    <property type="entry name" value="P-loop containing nucleoside triphosphate hydrolases"/>
    <property type="match status" value="1"/>
</dbReference>
<evidence type="ECO:0000256" key="6">
    <source>
        <dbReference type="ARBA" id="ARBA00022946"/>
    </source>
</evidence>
<dbReference type="InterPro" id="IPR003959">
    <property type="entry name" value="ATPase_AAA_core"/>
</dbReference>
<evidence type="ECO:0000256" key="7">
    <source>
        <dbReference type="ARBA" id="ARBA00025556"/>
    </source>
</evidence>
<evidence type="ECO:0000313" key="13">
    <source>
        <dbReference type="EMBL" id="KAL2333273.1"/>
    </source>
</evidence>
<evidence type="ECO:0000256" key="1">
    <source>
        <dbReference type="ARBA" id="ARBA00004470"/>
    </source>
</evidence>
<reference evidence="13 14" key="1">
    <citation type="submission" date="2024-08" db="EMBL/GenBank/DDBJ databases">
        <title>Insights into the chromosomal genome structure of Flemingia macrophylla.</title>
        <authorList>
            <person name="Ding Y."/>
            <person name="Zhao Y."/>
            <person name="Bi W."/>
            <person name="Wu M."/>
            <person name="Zhao G."/>
            <person name="Gong Y."/>
            <person name="Li W."/>
            <person name="Zhang P."/>
        </authorList>
    </citation>
    <scope>NUCLEOTIDE SEQUENCE [LARGE SCALE GENOMIC DNA]</scope>
    <source>
        <strain evidence="13">DYQJB</strain>
        <tissue evidence="13">Leaf</tissue>
    </source>
</reference>
<dbReference type="InterPro" id="IPR027417">
    <property type="entry name" value="P-loop_NTPase"/>
</dbReference>
<evidence type="ECO:0000256" key="5">
    <source>
        <dbReference type="ARBA" id="ARBA00022840"/>
    </source>
</evidence>
<evidence type="ECO:0000256" key="10">
    <source>
        <dbReference type="RuleBase" id="RU369045"/>
    </source>
</evidence>
<comment type="caution">
    <text evidence="13">The sequence shown here is derived from an EMBL/GenBank/DDBJ whole genome shotgun (WGS) entry which is preliminary data.</text>
</comment>
<comment type="function">
    <text evidence="7 10">Activation of RuBisCO (ribulose-1,5-bisphosphate carboxylase/oxygenase; EC 4.1.1.39) involves the ATP-dependent carboxylation of the epsilon-amino group of lysine leading to a carbamate structure.</text>
</comment>
<evidence type="ECO:0000259" key="12">
    <source>
        <dbReference type="Pfam" id="PF21228"/>
    </source>
</evidence>
<dbReference type="EMBL" id="JBGMDY010000005">
    <property type="protein sequence ID" value="KAL2333273.1"/>
    <property type="molecule type" value="Genomic_DNA"/>
</dbReference>
<dbReference type="GO" id="GO:0009570">
    <property type="term" value="C:chloroplast stroma"/>
    <property type="evidence" value="ECO:0007669"/>
    <property type="project" value="UniProtKB-SubCell"/>
</dbReference>
<dbReference type="Pfam" id="PF00004">
    <property type="entry name" value="AAA"/>
    <property type="match status" value="1"/>
</dbReference>
<dbReference type="GO" id="GO:0005524">
    <property type="term" value="F:ATP binding"/>
    <property type="evidence" value="ECO:0007669"/>
    <property type="project" value="UniProtKB-UniRule"/>
</dbReference>
<dbReference type="FunFam" id="3.40.50.300:FF:000258">
    <property type="entry name" value="Ribulose bisphosphate carboxylase/oxygenase activase, chloroplastic"/>
    <property type="match status" value="1"/>
</dbReference>
<accession>A0ABD1MCL0</accession>